<protein>
    <submittedName>
        <fullName evidence="1">Uncharacterized protein</fullName>
    </submittedName>
</protein>
<dbReference type="EMBL" id="CP002568">
    <property type="protein sequence ID" value="ADZ70138.1"/>
    <property type="molecule type" value="Genomic_DNA"/>
</dbReference>
<dbReference type="KEGG" id="pgv:SL003B_1710"/>
<dbReference type="HOGENOM" id="CLU_097080_0_0_5"/>
<evidence type="ECO:0000313" key="2">
    <source>
        <dbReference type="Proteomes" id="UP000008130"/>
    </source>
</evidence>
<organism evidence="1 2">
    <name type="scientific">Polymorphum gilvum (strain LMG 25793 / CGMCC 1.9160 / SL003B-26A1)</name>
    <dbReference type="NCBI Taxonomy" id="991905"/>
    <lineage>
        <taxon>Bacteria</taxon>
        <taxon>Pseudomonadati</taxon>
        <taxon>Pseudomonadota</taxon>
        <taxon>Alphaproteobacteria</taxon>
        <taxon>Rhodobacterales</taxon>
        <taxon>Paracoccaceae</taxon>
        <taxon>Polymorphum</taxon>
    </lineage>
</organism>
<dbReference type="AlphaFoldDB" id="F2J5Q4"/>
<gene>
    <name evidence="1" type="ordered locus">SL003B_1710</name>
</gene>
<evidence type="ECO:0000313" key="1">
    <source>
        <dbReference type="EMBL" id="ADZ70138.1"/>
    </source>
</evidence>
<name>F2J5Q4_POLGS</name>
<accession>F2J5Q4</accession>
<dbReference type="RefSeq" id="WP_013652455.1">
    <property type="nucleotide sequence ID" value="NC_015259.1"/>
</dbReference>
<sequence length="247" mass="27366">MAVKKLALANRWVSVTDVLDRLRRARENREQQARLLEGLEGRVKQRRDEVERSLADLSVAERSQIVSRAVNGHRAELKRHSLDSRVAYLKTVGALREELGSARAHYQSPVQMLAREGLGSERRSRIMHQIEKSGTVELASLAALAASTGDKELGAALLTRNSGVPHNERAFSSQELAEALVGDDWRKVTQAILEVERIALEAVQADSAFETGRMNATRSVQLALRKREEAAIGADLSNLDTDPEQED</sequence>
<dbReference type="Proteomes" id="UP000008130">
    <property type="component" value="Chromosome"/>
</dbReference>
<reference evidence="1 2" key="1">
    <citation type="journal article" date="2011" name="J. Bacteriol.">
        <title>Complete genome sequence of Polymorphum gilvum SL003B-26A1T, a crude oil-degrading bacterium from oil-polluted saline soil.</title>
        <authorList>
            <person name="Li S.G."/>
            <person name="Tang Y.Q."/>
            <person name="Nie Y."/>
            <person name="Cai M."/>
            <person name="Wu X.L."/>
        </authorList>
    </citation>
    <scope>NUCLEOTIDE SEQUENCE [LARGE SCALE GENOMIC DNA]</scope>
    <source>
        <strain evidence="2">LMG 25793 / CGMCC 1.9160 / SL003B-26A1</strain>
    </source>
</reference>
<proteinExistence type="predicted"/>
<dbReference type="eggNOG" id="ENOG502ZBWZ">
    <property type="taxonomic scope" value="Bacteria"/>
</dbReference>
<keyword evidence="2" id="KW-1185">Reference proteome</keyword>